<keyword evidence="2" id="KW-1185">Reference proteome</keyword>
<gene>
    <name evidence="1" type="ORF">Anapl_04591</name>
</gene>
<dbReference type="AlphaFoldDB" id="R0LUI2"/>
<organism evidence="1 2">
    <name type="scientific">Anas platyrhynchos</name>
    <name type="common">Mallard</name>
    <name type="synonym">Anas boschas</name>
    <dbReference type="NCBI Taxonomy" id="8839"/>
    <lineage>
        <taxon>Eukaryota</taxon>
        <taxon>Metazoa</taxon>
        <taxon>Chordata</taxon>
        <taxon>Craniata</taxon>
        <taxon>Vertebrata</taxon>
        <taxon>Euteleostomi</taxon>
        <taxon>Archelosauria</taxon>
        <taxon>Archosauria</taxon>
        <taxon>Dinosauria</taxon>
        <taxon>Saurischia</taxon>
        <taxon>Theropoda</taxon>
        <taxon>Coelurosauria</taxon>
        <taxon>Aves</taxon>
        <taxon>Neognathae</taxon>
        <taxon>Galloanserae</taxon>
        <taxon>Anseriformes</taxon>
        <taxon>Anatidae</taxon>
        <taxon>Anatinae</taxon>
        <taxon>Anas</taxon>
    </lineage>
</organism>
<reference evidence="2" key="1">
    <citation type="journal article" date="2013" name="Nat. Genet.">
        <title>The duck genome and transcriptome provide insight into an avian influenza virus reservoir species.</title>
        <authorList>
            <person name="Huang Y."/>
            <person name="Li Y."/>
            <person name="Burt D.W."/>
            <person name="Chen H."/>
            <person name="Zhang Y."/>
            <person name="Qian W."/>
            <person name="Kim H."/>
            <person name="Gan S."/>
            <person name="Zhao Y."/>
            <person name="Li J."/>
            <person name="Yi K."/>
            <person name="Feng H."/>
            <person name="Zhu P."/>
            <person name="Li B."/>
            <person name="Liu Q."/>
            <person name="Fairley S."/>
            <person name="Magor K.E."/>
            <person name="Du Z."/>
            <person name="Hu X."/>
            <person name="Goodman L."/>
            <person name="Tafer H."/>
            <person name="Vignal A."/>
            <person name="Lee T."/>
            <person name="Kim K.W."/>
            <person name="Sheng Z."/>
            <person name="An Y."/>
            <person name="Searle S."/>
            <person name="Herrero J."/>
            <person name="Groenen M.A."/>
            <person name="Crooijmans R.P."/>
            <person name="Faraut T."/>
            <person name="Cai Q."/>
            <person name="Webster R.G."/>
            <person name="Aldridge J.R."/>
            <person name="Warren W.C."/>
            <person name="Bartschat S."/>
            <person name="Kehr S."/>
            <person name="Marz M."/>
            <person name="Stadler P.F."/>
            <person name="Smith J."/>
            <person name="Kraus R.H."/>
            <person name="Zhao Y."/>
            <person name="Ren L."/>
            <person name="Fei J."/>
            <person name="Morisson M."/>
            <person name="Kaiser P."/>
            <person name="Griffin D.K."/>
            <person name="Rao M."/>
            <person name="Pitel F."/>
            <person name="Wang J."/>
            <person name="Li N."/>
        </authorList>
    </citation>
    <scope>NUCLEOTIDE SEQUENCE [LARGE SCALE GENOMIC DNA]</scope>
</reference>
<dbReference type="Gene3D" id="2.130.10.30">
    <property type="entry name" value="Regulator of chromosome condensation 1/beta-lactamase-inhibitor protein II"/>
    <property type="match status" value="1"/>
</dbReference>
<dbReference type="SUPFAM" id="SSF50985">
    <property type="entry name" value="RCC1/BLIP-II"/>
    <property type="match status" value="1"/>
</dbReference>
<accession>R0LUI2</accession>
<proteinExistence type="predicted"/>
<dbReference type="InterPro" id="IPR009091">
    <property type="entry name" value="RCC1/BLIP-II"/>
</dbReference>
<protein>
    <submittedName>
        <fullName evidence="1">Secretion-regulating guanine nucleotide exchange factor</fullName>
    </submittedName>
</protein>
<evidence type="ECO:0000313" key="2">
    <source>
        <dbReference type="Proteomes" id="UP000296049"/>
    </source>
</evidence>
<dbReference type="EMBL" id="KB742690">
    <property type="protein sequence ID" value="EOB05410.1"/>
    <property type="molecule type" value="Genomic_DNA"/>
</dbReference>
<dbReference type="InterPro" id="IPR000408">
    <property type="entry name" value="Reg_chr_condens"/>
</dbReference>
<sequence>MENKAFFDLKFALDEVNHTVQVPLEHETSVLKNQIRFPDSHTEGKARQEWCEEETDGLWSRSEGRRQCCKEKCGEAVLQQVCSPPRWPWVTREDTHMEGARISLLGSELQIIVFYRKEHLQKQIPEQNTRFCSVETALQGKRIAVRQEEIVEMVTGLLSLSLRQDRDCLVVVTQSESTDTFRACHLERQGWHQAREAPVMLASCICCEELLEGHGQSSSFRYQEENQTQDQKAADIHWAKSPGSMGKGKETPSSLQYVAALLYQKYFLQFDQVMDCGCHCRYPEKSPALLQVPVMPVQKPDSASFPPVLFSLTEIKHLPFLCPNLAQNVLQAGDTCFSWGWNEHGMCGDGTEANVQVPKPVKALGFAKQILIGSCLWPCPAPFLSPSPLTTAVVPLATPCTASTTAEHNTCLLGLGLCLLLVVLLPKAEATRVWALHGSLRNAPANPTAPPCLLLAEQSHSGISLILCWREQKMLLRSLLSEMALMETVSHSGRPGRGLFAVRNGTRGDSFTRREAQQKTGTLAQPGACHQGQQAKQHCNRQWLHTEHQHKVPWLGVEFPKGETWMFVSSRKLSCCTCSCSSEAGRSEAVGIIVNGSGSGLGAAAPPEALQLSALPLSCNGELWGQMDLNLQSISSRTVDGKHCSASEGFIEVT</sequence>
<dbReference type="Pfam" id="PF00415">
    <property type="entry name" value="RCC1"/>
    <property type="match status" value="1"/>
</dbReference>
<name>R0LUI2_ANAPL</name>
<evidence type="ECO:0000313" key="1">
    <source>
        <dbReference type="EMBL" id="EOB05410.1"/>
    </source>
</evidence>
<dbReference type="Proteomes" id="UP000296049">
    <property type="component" value="Unassembled WGS sequence"/>
</dbReference>